<protein>
    <submittedName>
        <fullName evidence="2">Uncharacterized protein</fullName>
    </submittedName>
</protein>
<keyword evidence="3" id="KW-1185">Reference proteome</keyword>
<feature type="region of interest" description="Disordered" evidence="1">
    <location>
        <begin position="370"/>
        <end position="454"/>
    </location>
</feature>
<feature type="compositionally biased region" description="Basic and acidic residues" evidence="1">
    <location>
        <begin position="75"/>
        <end position="91"/>
    </location>
</feature>
<dbReference type="OrthoDB" id="4586300at2759"/>
<dbReference type="Proteomes" id="UP000696280">
    <property type="component" value="Unassembled WGS sequence"/>
</dbReference>
<organism evidence="2 3">
    <name type="scientific">Hymenoscyphus fraxineus</name>
    <dbReference type="NCBI Taxonomy" id="746836"/>
    <lineage>
        <taxon>Eukaryota</taxon>
        <taxon>Fungi</taxon>
        <taxon>Dikarya</taxon>
        <taxon>Ascomycota</taxon>
        <taxon>Pezizomycotina</taxon>
        <taxon>Leotiomycetes</taxon>
        <taxon>Helotiales</taxon>
        <taxon>Helotiaceae</taxon>
        <taxon>Hymenoscyphus</taxon>
    </lineage>
</organism>
<reference evidence="2" key="1">
    <citation type="submission" date="2021-07" db="EMBL/GenBank/DDBJ databases">
        <authorList>
            <person name="Durling M."/>
        </authorList>
    </citation>
    <scope>NUCLEOTIDE SEQUENCE</scope>
</reference>
<feature type="compositionally biased region" description="Basic and acidic residues" evidence="1">
    <location>
        <begin position="469"/>
        <end position="502"/>
    </location>
</feature>
<accession>A0A9N9L0C6</accession>
<feature type="compositionally biased region" description="Basic and acidic residues" evidence="1">
    <location>
        <begin position="1"/>
        <end position="15"/>
    </location>
</feature>
<feature type="compositionally biased region" description="Basic and acidic residues" evidence="1">
    <location>
        <begin position="389"/>
        <end position="400"/>
    </location>
</feature>
<feature type="region of interest" description="Disordered" evidence="1">
    <location>
        <begin position="1"/>
        <end position="24"/>
    </location>
</feature>
<name>A0A9N9L0C6_9HELO</name>
<feature type="region of interest" description="Disordered" evidence="1">
    <location>
        <begin position="469"/>
        <end position="511"/>
    </location>
</feature>
<evidence type="ECO:0000313" key="3">
    <source>
        <dbReference type="Proteomes" id="UP000696280"/>
    </source>
</evidence>
<sequence length="511" mass="58136">MASDPDRHNDSRLNHDSSQSNPNPFIKFRQFADAQVGSFLQGLIGLPSAFSKNSANARWADFDDDLRRRDDLQTRQRQLKDADAQHNHHEEEVEGNIPVKKWPGRRSWVHSRQPNGGPELVEADLPLYSPVEKSLFAHLPYLGDREPAFKYSNLIIGIPSNAYTPENGPLNLTREQVSSDAMNRIRYSVYNQLTVNPTLQSGYSLLPYLLFSPYSPIKLDIDAEDIPTHQKPDTFPYSQAFEDLIKTTHGSPWHYLSPTFRSLRGAEHTIAGESFIRDLYLGGFLQQKETKTIEYRIPRSFPTSPSSVQKTISYADAQDTETEQDMYNWFLQTVASPESIAGAVEALFETIFSDGELSKLMNHMKEMRDITTPEGRQSLRDSLSSSSNKDIRDLMKELERVGFLPPPKESDSTPEERQDDDLPEQAVVTRPTPVQDPNKVISSSTKTEQHTNEDGTVDTTVTVWKKYADGRDTCTTTRHIESRPTDSEQENGSERVVDEKVHEKKKGWFWN</sequence>
<feature type="region of interest" description="Disordered" evidence="1">
    <location>
        <begin position="75"/>
        <end position="97"/>
    </location>
</feature>
<dbReference type="EMBL" id="CAJVRL010000077">
    <property type="protein sequence ID" value="CAG8957164.1"/>
    <property type="molecule type" value="Genomic_DNA"/>
</dbReference>
<evidence type="ECO:0000256" key="1">
    <source>
        <dbReference type="SAM" id="MobiDB-lite"/>
    </source>
</evidence>
<gene>
    <name evidence="2" type="ORF">HYFRA_00009365</name>
</gene>
<evidence type="ECO:0000313" key="2">
    <source>
        <dbReference type="EMBL" id="CAG8957164.1"/>
    </source>
</evidence>
<comment type="caution">
    <text evidence="2">The sequence shown here is derived from an EMBL/GenBank/DDBJ whole genome shotgun (WGS) entry which is preliminary data.</text>
</comment>
<proteinExistence type="predicted"/>
<dbReference type="AlphaFoldDB" id="A0A9N9L0C6"/>